<dbReference type="InterPro" id="IPR053151">
    <property type="entry name" value="RNase_H-like"/>
</dbReference>
<dbReference type="EMBL" id="JACEIK010007989">
    <property type="protein sequence ID" value="MCE3050907.1"/>
    <property type="molecule type" value="Genomic_DNA"/>
</dbReference>
<protein>
    <recommendedName>
        <fullName evidence="2">RNase H type-1 domain-containing protein</fullName>
    </recommendedName>
</protein>
<dbReference type="InterPro" id="IPR036397">
    <property type="entry name" value="RNaseH_sf"/>
</dbReference>
<reference evidence="3 4" key="1">
    <citation type="journal article" date="2021" name="BMC Genomics">
        <title>Datura genome reveals duplications of psychoactive alkaloid biosynthetic genes and high mutation rate following tissue culture.</title>
        <authorList>
            <person name="Rajewski A."/>
            <person name="Carter-House D."/>
            <person name="Stajich J."/>
            <person name="Litt A."/>
        </authorList>
    </citation>
    <scope>NUCLEOTIDE SEQUENCE [LARGE SCALE GENOMIC DNA]</scope>
    <source>
        <strain evidence="3">AR-01</strain>
    </source>
</reference>
<comment type="caution">
    <text evidence="3">The sequence shown here is derived from an EMBL/GenBank/DDBJ whole genome shotgun (WGS) entry which is preliminary data.</text>
</comment>
<keyword evidence="4" id="KW-1185">Reference proteome</keyword>
<proteinExistence type="predicted"/>
<dbReference type="Proteomes" id="UP000823775">
    <property type="component" value="Unassembled WGS sequence"/>
</dbReference>
<keyword evidence="1" id="KW-0812">Transmembrane</keyword>
<dbReference type="InterPro" id="IPR002156">
    <property type="entry name" value="RNaseH_domain"/>
</dbReference>
<evidence type="ECO:0000259" key="2">
    <source>
        <dbReference type="Pfam" id="PF13456"/>
    </source>
</evidence>
<feature type="non-terminal residue" evidence="3">
    <location>
        <position position="1"/>
    </location>
</feature>
<keyword evidence="1" id="KW-0472">Membrane</keyword>
<gene>
    <name evidence="3" type="ORF">HAX54_048401</name>
</gene>
<dbReference type="Pfam" id="PF13456">
    <property type="entry name" value="RVT_3"/>
    <property type="match status" value="1"/>
</dbReference>
<organism evidence="3 4">
    <name type="scientific">Datura stramonium</name>
    <name type="common">Jimsonweed</name>
    <name type="synonym">Common thornapple</name>
    <dbReference type="NCBI Taxonomy" id="4076"/>
    <lineage>
        <taxon>Eukaryota</taxon>
        <taxon>Viridiplantae</taxon>
        <taxon>Streptophyta</taxon>
        <taxon>Embryophyta</taxon>
        <taxon>Tracheophyta</taxon>
        <taxon>Spermatophyta</taxon>
        <taxon>Magnoliopsida</taxon>
        <taxon>eudicotyledons</taxon>
        <taxon>Gunneridae</taxon>
        <taxon>Pentapetalae</taxon>
        <taxon>asterids</taxon>
        <taxon>lamiids</taxon>
        <taxon>Solanales</taxon>
        <taxon>Solanaceae</taxon>
        <taxon>Solanoideae</taxon>
        <taxon>Datureae</taxon>
        <taxon>Datura</taxon>
    </lineage>
</organism>
<accession>A0ABS8WLF8</accession>
<name>A0ABS8WLF8_DATST</name>
<keyword evidence="1" id="KW-1133">Transmembrane helix</keyword>
<dbReference type="PANTHER" id="PTHR47723:SF7">
    <property type="entry name" value="RNASE H FAMILY PROTEIN"/>
    <property type="match status" value="1"/>
</dbReference>
<dbReference type="InterPro" id="IPR012337">
    <property type="entry name" value="RNaseH-like_sf"/>
</dbReference>
<evidence type="ECO:0000313" key="4">
    <source>
        <dbReference type="Proteomes" id="UP000823775"/>
    </source>
</evidence>
<dbReference type="Gene3D" id="3.30.420.10">
    <property type="entry name" value="Ribonuclease H-like superfamily/Ribonuclease H"/>
    <property type="match status" value="1"/>
</dbReference>
<dbReference type="PANTHER" id="PTHR47723">
    <property type="entry name" value="OS05G0353850 PROTEIN"/>
    <property type="match status" value="1"/>
</dbReference>
<evidence type="ECO:0000313" key="3">
    <source>
        <dbReference type="EMBL" id="MCE3050907.1"/>
    </source>
</evidence>
<feature type="domain" description="RNase H type-1" evidence="2">
    <location>
        <begin position="94"/>
        <end position="146"/>
    </location>
</feature>
<evidence type="ECO:0000256" key="1">
    <source>
        <dbReference type="SAM" id="Phobius"/>
    </source>
</evidence>
<feature type="transmembrane region" description="Helical" evidence="1">
    <location>
        <begin position="6"/>
        <end position="24"/>
    </location>
</feature>
<dbReference type="SUPFAM" id="SSF53098">
    <property type="entry name" value="Ribonuclease H-like"/>
    <property type="match status" value="1"/>
</dbReference>
<sequence length="148" mass="16495">TKLPPAVEVVFAIAIAFSTATILAQSRLDTNFDDDEFVIDRDERIKVAIEKKFNFIDYTWNWSKVCLVDENFRAVITSKIIKWVKPLGATGKLNTDGSYIKNQDKAGAGGIVRNRTGNMIMAFLYPTQFFTNNYSEAQVALIGISCGS</sequence>